<gene>
    <name evidence="1" type="ORF">H8E29_02565</name>
</gene>
<accession>A0A8J6THI5</accession>
<name>A0A8J6THI5_9CHLR</name>
<comment type="caution">
    <text evidence="1">The sequence shown here is derived from an EMBL/GenBank/DDBJ whole genome shotgun (WGS) entry which is preliminary data.</text>
</comment>
<sequence>MKTEARLLSFDEMKTIKKAAIQAAFFIAVNQLVIYAIEMEAGTVVHPAELGEDGGCVGSGNFFPIIGC</sequence>
<evidence type="ECO:0000313" key="1">
    <source>
        <dbReference type="EMBL" id="MBC8334124.1"/>
    </source>
</evidence>
<dbReference type="AlphaFoldDB" id="A0A8J6THI5"/>
<protein>
    <submittedName>
        <fullName evidence="1">Uncharacterized protein</fullName>
    </submittedName>
</protein>
<organism evidence="1 2">
    <name type="scientific">Candidatus Desulfolinea nitratireducens</name>
    <dbReference type="NCBI Taxonomy" id="2841698"/>
    <lineage>
        <taxon>Bacteria</taxon>
        <taxon>Bacillati</taxon>
        <taxon>Chloroflexota</taxon>
        <taxon>Anaerolineae</taxon>
        <taxon>Anaerolineales</taxon>
        <taxon>Anaerolineales incertae sedis</taxon>
        <taxon>Candidatus Desulfolinea</taxon>
    </lineage>
</organism>
<dbReference type="Proteomes" id="UP000614469">
    <property type="component" value="Unassembled WGS sequence"/>
</dbReference>
<reference evidence="1 2" key="1">
    <citation type="submission" date="2020-08" db="EMBL/GenBank/DDBJ databases">
        <title>Bridging the membrane lipid divide: bacteria of the FCB group superphylum have the potential to synthesize archaeal ether lipids.</title>
        <authorList>
            <person name="Villanueva L."/>
            <person name="Von Meijenfeldt F.A.B."/>
            <person name="Westbye A.B."/>
            <person name="Yadav S."/>
            <person name="Hopmans E.C."/>
            <person name="Dutilh B.E."/>
            <person name="Sinninghe Damste J.S."/>
        </authorList>
    </citation>
    <scope>NUCLEOTIDE SEQUENCE [LARGE SCALE GENOMIC DNA]</scope>
    <source>
        <strain evidence="1">NIOZ-UU36</strain>
    </source>
</reference>
<proteinExistence type="predicted"/>
<dbReference type="EMBL" id="JACNJN010000048">
    <property type="protein sequence ID" value="MBC8334124.1"/>
    <property type="molecule type" value="Genomic_DNA"/>
</dbReference>
<evidence type="ECO:0000313" key="2">
    <source>
        <dbReference type="Proteomes" id="UP000614469"/>
    </source>
</evidence>